<name>A0A1M6D8N9_9FLAO</name>
<proteinExistence type="predicted"/>
<dbReference type="Gene3D" id="3.10.510.10">
    <property type="entry name" value="NE1680-like"/>
    <property type="match status" value="1"/>
</dbReference>
<dbReference type="EMBL" id="FQYP01000002">
    <property type="protein sequence ID" value="SHI69606.1"/>
    <property type="molecule type" value="Genomic_DNA"/>
</dbReference>
<keyword evidence="2" id="KW-1185">Reference proteome</keyword>
<dbReference type="STRING" id="570521.SAMN04488508_102492"/>
<dbReference type="Pfam" id="PF09630">
    <property type="entry name" value="DUF2024"/>
    <property type="match status" value="1"/>
</dbReference>
<dbReference type="RefSeq" id="WP_073315271.1">
    <property type="nucleotide sequence ID" value="NZ_FQYP01000002.1"/>
</dbReference>
<evidence type="ECO:0000313" key="2">
    <source>
        <dbReference type="Proteomes" id="UP000184432"/>
    </source>
</evidence>
<gene>
    <name evidence="1" type="ORF">SAMN04488508_102492</name>
</gene>
<dbReference type="InterPro" id="IPR023122">
    <property type="entry name" value="NE1680-like_sf"/>
</dbReference>
<evidence type="ECO:0008006" key="3">
    <source>
        <dbReference type="Google" id="ProtNLM"/>
    </source>
</evidence>
<dbReference type="SUPFAM" id="SSF160766">
    <property type="entry name" value="NE1680-like"/>
    <property type="match status" value="1"/>
</dbReference>
<evidence type="ECO:0000313" key="1">
    <source>
        <dbReference type="EMBL" id="SHI69606.1"/>
    </source>
</evidence>
<dbReference type="InterPro" id="IPR018592">
    <property type="entry name" value="DUF2024"/>
</dbReference>
<reference evidence="2" key="1">
    <citation type="submission" date="2016-11" db="EMBL/GenBank/DDBJ databases">
        <authorList>
            <person name="Varghese N."/>
            <person name="Submissions S."/>
        </authorList>
    </citation>
    <scope>NUCLEOTIDE SEQUENCE [LARGE SCALE GENOMIC DNA]</scope>
    <source>
        <strain evidence="2">DSM 22623</strain>
    </source>
</reference>
<sequence length="87" mass="10084">MEIAVWDTYVQRNDGAVMHFDILVSDTLTDEERIFEFGRTYLKTKSFETGSLTSKECRFCHIAVASEEMIAQIVTKGYYILEMKNCN</sequence>
<protein>
    <recommendedName>
        <fullName evidence="3">DUF2024 domain-containing protein</fullName>
    </recommendedName>
</protein>
<dbReference type="OrthoDB" id="9795699at2"/>
<organism evidence="1 2">
    <name type="scientific">Aquimarina spongiae</name>
    <dbReference type="NCBI Taxonomy" id="570521"/>
    <lineage>
        <taxon>Bacteria</taxon>
        <taxon>Pseudomonadati</taxon>
        <taxon>Bacteroidota</taxon>
        <taxon>Flavobacteriia</taxon>
        <taxon>Flavobacteriales</taxon>
        <taxon>Flavobacteriaceae</taxon>
        <taxon>Aquimarina</taxon>
    </lineage>
</organism>
<dbReference type="Proteomes" id="UP000184432">
    <property type="component" value="Unassembled WGS sequence"/>
</dbReference>
<accession>A0A1M6D8N9</accession>
<dbReference type="AlphaFoldDB" id="A0A1M6D8N9"/>